<sequence>MRTCLPEPKVGREPANLAKVPPVERRGPSHVPLDRRVVSDGFEAVKKSWWFLVGFAKRSCSVSQCRSVAVPLLIDFYLMMATGDLCHSMYLRSKVLGFVNLEIGLELDLR</sequence>
<evidence type="ECO:0000313" key="1">
    <source>
        <dbReference type="EMBL" id="CAG8956517.1"/>
    </source>
</evidence>
<dbReference type="AlphaFoldDB" id="A0A9N9L3U2"/>
<keyword evidence="2" id="KW-1185">Reference proteome</keyword>
<accession>A0A9N9L3U2</accession>
<evidence type="ECO:0000313" key="2">
    <source>
        <dbReference type="Proteomes" id="UP000696280"/>
    </source>
</evidence>
<protein>
    <submittedName>
        <fullName evidence="1">Uncharacterized protein</fullName>
    </submittedName>
</protein>
<name>A0A9N9L3U2_9HELO</name>
<comment type="caution">
    <text evidence="1">The sequence shown here is derived from an EMBL/GenBank/DDBJ whole genome shotgun (WGS) entry which is preliminary data.</text>
</comment>
<reference evidence="1" key="1">
    <citation type="submission" date="2021-07" db="EMBL/GenBank/DDBJ databases">
        <authorList>
            <person name="Durling M."/>
        </authorList>
    </citation>
    <scope>NUCLEOTIDE SEQUENCE</scope>
</reference>
<dbReference type="EMBL" id="CAJVRL010000070">
    <property type="protein sequence ID" value="CAG8956517.1"/>
    <property type="molecule type" value="Genomic_DNA"/>
</dbReference>
<gene>
    <name evidence="1" type="ORF">HYFRA_00003904</name>
</gene>
<dbReference type="Proteomes" id="UP000696280">
    <property type="component" value="Unassembled WGS sequence"/>
</dbReference>
<organism evidence="1 2">
    <name type="scientific">Hymenoscyphus fraxineus</name>
    <dbReference type="NCBI Taxonomy" id="746836"/>
    <lineage>
        <taxon>Eukaryota</taxon>
        <taxon>Fungi</taxon>
        <taxon>Dikarya</taxon>
        <taxon>Ascomycota</taxon>
        <taxon>Pezizomycotina</taxon>
        <taxon>Leotiomycetes</taxon>
        <taxon>Helotiales</taxon>
        <taxon>Helotiaceae</taxon>
        <taxon>Hymenoscyphus</taxon>
    </lineage>
</organism>
<proteinExistence type="predicted"/>